<feature type="compositionally biased region" description="Low complexity" evidence="5">
    <location>
        <begin position="363"/>
        <end position="372"/>
    </location>
</feature>
<dbReference type="SUPFAM" id="SSF52096">
    <property type="entry name" value="ClpP/crotonase"/>
    <property type="match status" value="1"/>
</dbReference>
<evidence type="ECO:0000256" key="3">
    <source>
        <dbReference type="ARBA" id="ARBA00022801"/>
    </source>
</evidence>
<dbReference type="Proteomes" id="UP000228948">
    <property type="component" value="Chromosome"/>
</dbReference>
<protein>
    <submittedName>
        <fullName evidence="7">Serine peptidase</fullName>
    </submittedName>
</protein>
<dbReference type="GO" id="GO:0008236">
    <property type="term" value="F:serine-type peptidase activity"/>
    <property type="evidence" value="ECO:0007669"/>
    <property type="project" value="UniProtKB-KW"/>
</dbReference>
<evidence type="ECO:0000313" key="7">
    <source>
        <dbReference type="EMBL" id="ATX64592.1"/>
    </source>
</evidence>
<sequence>MLHARIAARAFNTPLLVEPSKAMAFLSGLGPSILGRRVELVDGDATPDGTAALPARASILAGGLAESFHLHGDAPYPVVDGIAVIEIAGVLIHRGGWIGQSSGQTSYEGIAAQIEAAASDPAVRGLALEIDSFGGEVAGVFDLADRIRAIRGAKPVWAFVAEHAFSAGYALASQADRILLPRTGALGSIGVVVLHADLSGQLDQDGVRVTLIHSGSHKVEGNPYQPLPEAVRDDIQREIDLLRFLFAETVAAGRSGRLSQEAALATEAATFRGADAVAAGLADEVTDLARGFAAFRQMLAQRPPAAIARMAPSTRNDAITPRTRKETTMSNAPDQDETLQEDVSDAQPDDAADAVVETPACDAPETAAAPESPSEPAPAPASSQRAASPQPSNLAELSAQLREAAAEIAEIAAQAGRLGIAIDAAKALREGTTPEALRKLVLQRAADASDARDVIAAAPSPILPKSSESPIVTAAKRAAANPRG</sequence>
<dbReference type="Pfam" id="PF01343">
    <property type="entry name" value="Peptidase_S49"/>
    <property type="match status" value="1"/>
</dbReference>
<feature type="compositionally biased region" description="Low complexity" evidence="5">
    <location>
        <begin position="380"/>
        <end position="392"/>
    </location>
</feature>
<proteinExistence type="inferred from homology"/>
<dbReference type="CDD" id="cd07022">
    <property type="entry name" value="S49_Sppa_36K_type"/>
    <property type="match status" value="1"/>
</dbReference>
<keyword evidence="4" id="KW-0720">Serine protease</keyword>
<dbReference type="InterPro" id="IPR002142">
    <property type="entry name" value="Peptidase_S49"/>
</dbReference>
<gene>
    <name evidence="7" type="ORF">BG454_01055</name>
</gene>
<feature type="domain" description="Peptidase S49" evidence="6">
    <location>
        <begin position="153"/>
        <end position="288"/>
    </location>
</feature>
<keyword evidence="2" id="KW-0645">Protease</keyword>
<dbReference type="Gene3D" id="6.20.330.10">
    <property type="match status" value="1"/>
</dbReference>
<dbReference type="InterPro" id="IPR029045">
    <property type="entry name" value="ClpP/crotonase-like_dom_sf"/>
</dbReference>
<dbReference type="Gene3D" id="3.90.226.10">
    <property type="entry name" value="2-enoyl-CoA Hydratase, Chain A, domain 1"/>
    <property type="match status" value="1"/>
</dbReference>
<accession>A0A2K8K560</accession>
<feature type="region of interest" description="Disordered" evidence="5">
    <location>
        <begin position="306"/>
        <end position="394"/>
    </location>
</feature>
<dbReference type="OrthoDB" id="266140at2"/>
<dbReference type="PANTHER" id="PTHR33209">
    <property type="entry name" value="PROTEASE 4"/>
    <property type="match status" value="1"/>
</dbReference>
<reference evidence="7 8" key="1">
    <citation type="submission" date="2017-11" db="EMBL/GenBank/DDBJ databases">
        <title>Revised Sequence and Annotation of the Rhodobaca barguzinensis strain alga05 Genome.</title>
        <authorList>
            <person name="Kopejtka K."/>
            <person name="Tomasch J.M."/>
            <person name="Bunk B."/>
            <person name="Koblizek M."/>
        </authorList>
    </citation>
    <scope>NUCLEOTIDE SEQUENCE [LARGE SCALE GENOMIC DNA]</scope>
    <source>
        <strain evidence="8">alga05</strain>
    </source>
</reference>
<keyword evidence="8" id="KW-1185">Reference proteome</keyword>
<organism evidence="7 8">
    <name type="scientific">Roseinatronobacter bogoriensis subsp. barguzinensis</name>
    <dbReference type="NCBI Taxonomy" id="441209"/>
    <lineage>
        <taxon>Bacteria</taxon>
        <taxon>Pseudomonadati</taxon>
        <taxon>Pseudomonadota</taxon>
        <taxon>Alphaproteobacteria</taxon>
        <taxon>Rhodobacterales</taxon>
        <taxon>Paracoccaceae</taxon>
        <taxon>Roseinatronobacter</taxon>
    </lineage>
</organism>
<dbReference type="RefSeq" id="WP_071480059.1">
    <property type="nucleotide sequence ID" value="NZ_CP024899.1"/>
</dbReference>
<evidence type="ECO:0000313" key="8">
    <source>
        <dbReference type="Proteomes" id="UP000228948"/>
    </source>
</evidence>
<feature type="compositionally biased region" description="Acidic residues" evidence="5">
    <location>
        <begin position="334"/>
        <end position="352"/>
    </location>
</feature>
<dbReference type="KEGG" id="rbg:BG454_01055"/>
<comment type="similarity">
    <text evidence="1">Belongs to the peptidase S49 family.</text>
</comment>
<dbReference type="AlphaFoldDB" id="A0A2K8K560"/>
<evidence type="ECO:0000256" key="4">
    <source>
        <dbReference type="ARBA" id="ARBA00022825"/>
    </source>
</evidence>
<evidence type="ECO:0000259" key="6">
    <source>
        <dbReference type="Pfam" id="PF01343"/>
    </source>
</evidence>
<evidence type="ECO:0000256" key="2">
    <source>
        <dbReference type="ARBA" id="ARBA00022670"/>
    </source>
</evidence>
<evidence type="ECO:0000256" key="5">
    <source>
        <dbReference type="SAM" id="MobiDB-lite"/>
    </source>
</evidence>
<keyword evidence="3" id="KW-0378">Hydrolase</keyword>
<dbReference type="InterPro" id="IPR033855">
    <property type="entry name" value="Protein_C"/>
</dbReference>
<dbReference type="STRING" id="441209.GCA_001870665_01024"/>
<dbReference type="EMBL" id="CP024899">
    <property type="protein sequence ID" value="ATX64592.1"/>
    <property type="molecule type" value="Genomic_DNA"/>
</dbReference>
<dbReference type="GO" id="GO:0006508">
    <property type="term" value="P:proteolysis"/>
    <property type="evidence" value="ECO:0007669"/>
    <property type="project" value="UniProtKB-KW"/>
</dbReference>
<dbReference type="PANTHER" id="PTHR33209:SF1">
    <property type="entry name" value="PEPTIDASE S49 DOMAIN-CONTAINING PROTEIN"/>
    <property type="match status" value="1"/>
</dbReference>
<name>A0A2K8K560_9RHOB</name>
<evidence type="ECO:0000256" key="1">
    <source>
        <dbReference type="ARBA" id="ARBA00008683"/>
    </source>
</evidence>